<feature type="binding site" evidence="5">
    <location>
        <begin position="280"/>
        <end position="281"/>
    </location>
    <ligand>
        <name>carbamoyl phosphate</name>
        <dbReference type="ChEBI" id="CHEBI:58228"/>
    </ligand>
</feature>
<dbReference type="PROSITE" id="PS00097">
    <property type="entry name" value="CARBAMOYLTRANSFERASE"/>
    <property type="match status" value="1"/>
</dbReference>
<organism evidence="9 10">
    <name type="scientific">Methanolacinia petrolearia (strain DSM 11571 / OCM 486 / SEBR 4847)</name>
    <name type="common">Methanoplanus petrolearius</name>
    <dbReference type="NCBI Taxonomy" id="679926"/>
    <lineage>
        <taxon>Archaea</taxon>
        <taxon>Methanobacteriati</taxon>
        <taxon>Methanobacteriota</taxon>
        <taxon>Stenosarchaea group</taxon>
        <taxon>Methanomicrobia</taxon>
        <taxon>Methanomicrobiales</taxon>
        <taxon>Methanomicrobiaceae</taxon>
        <taxon>Methanolacinia</taxon>
    </lineage>
</organism>
<dbReference type="HAMAP" id="MF_01109">
    <property type="entry name" value="OTCase"/>
    <property type="match status" value="1"/>
</dbReference>
<dbReference type="InterPro" id="IPR002292">
    <property type="entry name" value="Orn/put_carbamltrans"/>
</dbReference>
<gene>
    <name evidence="9" type="ordered locus">Mpet_0186</name>
</gene>
<evidence type="ECO:0000313" key="9">
    <source>
        <dbReference type="EMBL" id="ADN34964.1"/>
    </source>
</evidence>
<evidence type="ECO:0000313" key="10">
    <source>
        <dbReference type="Proteomes" id="UP000006565"/>
    </source>
</evidence>
<feature type="domain" description="Aspartate/ornithine carbamoyltransferase Asp/Orn-binding" evidence="7">
    <location>
        <begin position="161"/>
        <end position="335"/>
    </location>
</feature>
<evidence type="ECO:0000259" key="8">
    <source>
        <dbReference type="Pfam" id="PF02729"/>
    </source>
</evidence>
<dbReference type="InterPro" id="IPR006131">
    <property type="entry name" value="Asp_carbamoyltransf_Asp/Orn-bd"/>
</dbReference>
<dbReference type="PANTHER" id="PTHR45753">
    <property type="entry name" value="ORNITHINE CARBAMOYLTRANSFERASE, MITOCHONDRIAL"/>
    <property type="match status" value="1"/>
</dbReference>
<dbReference type="Proteomes" id="UP000006565">
    <property type="component" value="Chromosome"/>
</dbReference>
<dbReference type="eggNOG" id="arCOG00912">
    <property type="taxonomic scope" value="Archaea"/>
</dbReference>
<dbReference type="InterPro" id="IPR006132">
    <property type="entry name" value="Asp/Orn_carbamoyltranf_P-bd"/>
</dbReference>
<feature type="binding site" evidence="5">
    <location>
        <position position="114"/>
    </location>
    <ligand>
        <name>carbamoyl phosphate</name>
        <dbReference type="ChEBI" id="CHEBI:58228"/>
    </ligand>
</feature>
<dbReference type="EMBL" id="CP002117">
    <property type="protein sequence ID" value="ADN34964.1"/>
    <property type="molecule type" value="Genomic_DNA"/>
</dbReference>
<dbReference type="Gene3D" id="3.40.50.1370">
    <property type="entry name" value="Aspartate/ornithine carbamoyltransferase"/>
    <property type="match status" value="2"/>
</dbReference>
<evidence type="ECO:0000259" key="7">
    <source>
        <dbReference type="Pfam" id="PF00185"/>
    </source>
</evidence>
<dbReference type="RefSeq" id="WP_013328143.1">
    <property type="nucleotide sequence ID" value="NC_014507.1"/>
</dbReference>
<feature type="binding site" evidence="5">
    <location>
        <begin position="63"/>
        <end position="66"/>
    </location>
    <ligand>
        <name>carbamoyl phosphate</name>
        <dbReference type="ChEBI" id="CHEBI:58228"/>
    </ligand>
</feature>
<feature type="binding site" evidence="5">
    <location>
        <position position="325"/>
    </location>
    <ligand>
        <name>carbamoyl phosphate</name>
        <dbReference type="ChEBI" id="CHEBI:58228"/>
    </ligand>
</feature>
<dbReference type="HOGENOM" id="CLU_043846_3_1_2"/>
<dbReference type="NCBIfam" id="TIGR00658">
    <property type="entry name" value="orni_carb_tr"/>
    <property type="match status" value="1"/>
</dbReference>
<dbReference type="InterPro" id="IPR006130">
    <property type="entry name" value="Asp/Orn_carbamoylTrfase"/>
</dbReference>
<accession>E1REL7</accession>
<dbReference type="STRING" id="679926.Mpet_0186"/>
<comment type="subcellular location">
    <subcellularLocation>
        <location evidence="5">Cytoplasm</location>
    </subcellularLocation>
</comment>
<evidence type="ECO:0000256" key="4">
    <source>
        <dbReference type="ARBA" id="ARBA00048772"/>
    </source>
</evidence>
<dbReference type="GeneID" id="9742628"/>
<comment type="similarity">
    <text evidence="1 5">Belongs to the aspartate/ornithine carbamoyltransferase superfamily. OTCase family.</text>
</comment>
<feature type="binding site" evidence="5">
    <location>
        <position position="238"/>
    </location>
    <ligand>
        <name>L-ornithine</name>
        <dbReference type="ChEBI" id="CHEBI:46911"/>
    </ligand>
</feature>
<keyword evidence="3 5" id="KW-0808">Transferase</keyword>
<sequence length="342" mass="38709">MTEKNMTKEIVRHKSFTKLLDFSGEEIINLVELAKQLKSARADGRETKHLSGKQIALIFEKASTRTRCSFEVAAREQGADVTYLGPEGSMIGYKESMKDTARVLGRLYDAIEYRGFSQESVEILAEYSGVPVYNGLTDEFHPTQFLADIMTMVEHSGKDPKEISFCFTGDCRNNVAHSLMTGGAKLGMDVRICGPMSLMPDPDLTETCRRISEETGARLMLTSDRREAVRGVDFIYTDVWVSMGEPFGKWQERIDLLLPYRVDMELIEATGNPKVRFMHCLPSFHNRETELGEKIYEKYGLESLEVTDEVFESEYSVVFDQAENRMHTIKAIMVATLSGPEK</sequence>
<evidence type="ECO:0000256" key="5">
    <source>
        <dbReference type="HAMAP-Rule" id="MF_01109"/>
    </source>
</evidence>
<evidence type="ECO:0000256" key="3">
    <source>
        <dbReference type="ARBA" id="ARBA00022679"/>
    </source>
</evidence>
<dbReference type="SUPFAM" id="SSF53671">
    <property type="entry name" value="Aspartate/ornithine carbamoyltransferase"/>
    <property type="match status" value="1"/>
</dbReference>
<feature type="domain" description="Aspartate/ornithine carbamoyltransferase carbamoyl-P binding" evidence="8">
    <location>
        <begin position="14"/>
        <end position="154"/>
    </location>
</feature>
<feature type="binding site" evidence="5">
    <location>
        <begin position="242"/>
        <end position="243"/>
    </location>
    <ligand>
        <name>L-ornithine</name>
        <dbReference type="ChEBI" id="CHEBI:46911"/>
    </ligand>
</feature>
<dbReference type="KEGG" id="mpi:Mpet_0186"/>
<dbReference type="EC" id="2.1.3.3" evidence="2 6"/>
<dbReference type="GO" id="GO:0016597">
    <property type="term" value="F:amino acid binding"/>
    <property type="evidence" value="ECO:0007669"/>
    <property type="project" value="InterPro"/>
</dbReference>
<dbReference type="PANTHER" id="PTHR45753:SF2">
    <property type="entry name" value="ORNITHINE CARBAMOYLTRANSFERASE"/>
    <property type="match status" value="1"/>
</dbReference>
<dbReference type="GO" id="GO:0005737">
    <property type="term" value="C:cytoplasm"/>
    <property type="evidence" value="ECO:0007669"/>
    <property type="project" value="UniProtKB-SubCell"/>
</dbReference>
<reference evidence="9 10" key="1">
    <citation type="journal article" date="2010" name="Stand. Genomic Sci.">
        <title>Complete genome sequence of Methanoplanus petrolearius type strain (SEBR 4847).</title>
        <authorList>
            <person name="Brambilla E."/>
            <person name="Djao O.D."/>
            <person name="Daligault H."/>
            <person name="Lapidus A."/>
            <person name="Lucas S."/>
            <person name="Hammon N."/>
            <person name="Nolan M."/>
            <person name="Tice H."/>
            <person name="Cheng J.F."/>
            <person name="Han C."/>
            <person name="Tapia R."/>
            <person name="Goodwin L."/>
            <person name="Pitluck S."/>
            <person name="Liolios K."/>
            <person name="Ivanova N."/>
            <person name="Mavromatis K."/>
            <person name="Mikhailova N."/>
            <person name="Pati A."/>
            <person name="Chen A."/>
            <person name="Palaniappan K."/>
            <person name="Land M."/>
            <person name="Hauser L."/>
            <person name="Chang Y.J."/>
            <person name="Jeffries C.D."/>
            <person name="Rohde M."/>
            <person name="Spring S."/>
            <person name="Sikorski J."/>
            <person name="Goker M."/>
            <person name="Woyke T."/>
            <person name="Bristow J."/>
            <person name="Eisen J.A."/>
            <person name="Markowitz V."/>
            <person name="Hugenholtz P."/>
            <person name="Kyrpides N.C."/>
            <person name="Klenk H.P."/>
        </authorList>
    </citation>
    <scope>NUCLEOTIDE SEQUENCE [LARGE SCALE GENOMIC DNA]</scope>
    <source>
        <strain evidence="10">DSM 11571 / OCM 486 / SEBR 4847</strain>
    </source>
</reference>
<dbReference type="GO" id="GO:0019240">
    <property type="term" value="P:citrulline biosynthetic process"/>
    <property type="evidence" value="ECO:0007669"/>
    <property type="project" value="TreeGrafter"/>
</dbReference>
<dbReference type="InterPro" id="IPR024904">
    <property type="entry name" value="OTCase_ArgI"/>
</dbReference>
<evidence type="ECO:0000256" key="2">
    <source>
        <dbReference type="ARBA" id="ARBA00013007"/>
    </source>
</evidence>
<dbReference type="InterPro" id="IPR036901">
    <property type="entry name" value="Asp/Orn_carbamoylTrfase_sf"/>
</dbReference>
<name>E1REL7_METP4</name>
<dbReference type="AlphaFoldDB" id="E1REL7"/>
<dbReference type="PRINTS" id="PR00102">
    <property type="entry name" value="OTCASE"/>
</dbReference>
<evidence type="ECO:0000256" key="6">
    <source>
        <dbReference type="NCBIfam" id="TIGR00658"/>
    </source>
</evidence>
<dbReference type="GO" id="GO:0042450">
    <property type="term" value="P:L-arginine biosynthetic process via ornithine"/>
    <property type="evidence" value="ECO:0007669"/>
    <property type="project" value="UniProtKB-UniRule"/>
</dbReference>
<comment type="catalytic activity">
    <reaction evidence="4 5">
        <text>carbamoyl phosphate + L-ornithine = L-citrulline + phosphate + H(+)</text>
        <dbReference type="Rhea" id="RHEA:19513"/>
        <dbReference type="ChEBI" id="CHEBI:15378"/>
        <dbReference type="ChEBI" id="CHEBI:43474"/>
        <dbReference type="ChEBI" id="CHEBI:46911"/>
        <dbReference type="ChEBI" id="CHEBI:57743"/>
        <dbReference type="ChEBI" id="CHEBI:58228"/>
        <dbReference type="EC" id="2.1.3.3"/>
    </reaction>
</comment>
<keyword evidence="10" id="KW-1185">Reference proteome</keyword>
<protein>
    <recommendedName>
        <fullName evidence="2 6">Ornithine carbamoyltransferase</fullName>
        <ecNumber evidence="2 6">2.1.3.3</ecNumber>
    </recommendedName>
</protein>
<dbReference type="GO" id="GO:0004585">
    <property type="term" value="F:ornithine carbamoyltransferase activity"/>
    <property type="evidence" value="ECO:0007669"/>
    <property type="project" value="UniProtKB-UniRule"/>
</dbReference>
<dbReference type="Pfam" id="PF00185">
    <property type="entry name" value="OTCace"/>
    <property type="match status" value="1"/>
</dbReference>
<comment type="caution">
    <text evidence="5">Lacks conserved residue(s) required for the propagation of feature annotation.</text>
</comment>
<dbReference type="PRINTS" id="PR00100">
    <property type="entry name" value="AOTCASE"/>
</dbReference>
<dbReference type="Pfam" id="PF02729">
    <property type="entry name" value="OTCace_N"/>
    <property type="match status" value="1"/>
</dbReference>
<feature type="binding site" evidence="5">
    <location>
        <position position="174"/>
    </location>
    <ligand>
        <name>L-ornithine</name>
        <dbReference type="ChEBI" id="CHEBI:46911"/>
    </ligand>
</feature>
<feature type="binding site" evidence="5">
    <location>
        <begin position="141"/>
        <end position="144"/>
    </location>
    <ligand>
        <name>carbamoyl phosphate</name>
        <dbReference type="ChEBI" id="CHEBI:58228"/>
    </ligand>
</feature>
<keyword evidence="5" id="KW-0963">Cytoplasm</keyword>
<evidence type="ECO:0000256" key="1">
    <source>
        <dbReference type="ARBA" id="ARBA00007805"/>
    </source>
</evidence>
<proteinExistence type="inferred from homology"/>